<reference evidence="4 5" key="1">
    <citation type="journal article" date="2020" name="ISME J.">
        <title>Uncovering the hidden diversity of litter-decomposition mechanisms in mushroom-forming fungi.</title>
        <authorList>
            <person name="Floudas D."/>
            <person name="Bentzer J."/>
            <person name="Ahren D."/>
            <person name="Johansson T."/>
            <person name="Persson P."/>
            <person name="Tunlid A."/>
        </authorList>
    </citation>
    <scope>NUCLEOTIDE SEQUENCE [LARGE SCALE GENOMIC DNA]</scope>
    <source>
        <strain evidence="4 5">CBS 291.85</strain>
    </source>
</reference>
<dbReference type="InterPro" id="IPR037176">
    <property type="entry name" value="Osmotin/thaumatin-like_sf"/>
</dbReference>
<dbReference type="AlphaFoldDB" id="A0A8H5BB76"/>
<keyword evidence="2" id="KW-1133">Transmembrane helix</keyword>
<accession>A0A8H5BB76</accession>
<keyword evidence="2" id="KW-0812">Transmembrane</keyword>
<dbReference type="Gene3D" id="2.60.110.10">
    <property type="entry name" value="Thaumatin"/>
    <property type="match status" value="1"/>
</dbReference>
<dbReference type="PROSITE" id="PS51367">
    <property type="entry name" value="THAUMATIN_2"/>
    <property type="match status" value="1"/>
</dbReference>
<proteinExistence type="predicted"/>
<dbReference type="PRINTS" id="PR00347">
    <property type="entry name" value="THAUMATIN"/>
</dbReference>
<evidence type="ECO:0000313" key="4">
    <source>
        <dbReference type="EMBL" id="KAF5320027.1"/>
    </source>
</evidence>
<gene>
    <name evidence="4" type="ORF">D9758_017719</name>
</gene>
<feature type="transmembrane region" description="Helical" evidence="2">
    <location>
        <begin position="289"/>
        <end position="312"/>
    </location>
</feature>
<dbReference type="Proteomes" id="UP000559256">
    <property type="component" value="Unassembled WGS sequence"/>
</dbReference>
<keyword evidence="5" id="KW-1185">Reference proteome</keyword>
<dbReference type="OrthoDB" id="430315at2759"/>
<dbReference type="Pfam" id="PF00314">
    <property type="entry name" value="Thaumatin"/>
    <property type="match status" value="1"/>
</dbReference>
<evidence type="ECO:0000256" key="3">
    <source>
        <dbReference type="SAM" id="SignalP"/>
    </source>
</evidence>
<dbReference type="PANTHER" id="PTHR31048">
    <property type="entry name" value="OS03G0233200 PROTEIN"/>
    <property type="match status" value="1"/>
</dbReference>
<keyword evidence="2" id="KW-0472">Membrane</keyword>
<feature type="compositionally biased region" description="Polar residues" evidence="1">
    <location>
        <begin position="420"/>
        <end position="430"/>
    </location>
</feature>
<feature type="region of interest" description="Disordered" evidence="1">
    <location>
        <begin position="327"/>
        <end position="381"/>
    </location>
</feature>
<dbReference type="EMBL" id="JAACJM010000420">
    <property type="protein sequence ID" value="KAF5320027.1"/>
    <property type="molecule type" value="Genomic_DNA"/>
</dbReference>
<feature type="chain" id="PRO_5034781326" description="Thaumatin-like protein" evidence="3">
    <location>
        <begin position="22"/>
        <end position="461"/>
    </location>
</feature>
<keyword evidence="3" id="KW-0732">Signal</keyword>
<dbReference type="SUPFAM" id="SSF49870">
    <property type="entry name" value="Osmotin, thaumatin-like protein"/>
    <property type="match status" value="1"/>
</dbReference>
<sequence>MKKLLSFVAVSLAAVVSPSSARKLTVTNNCAFTVWPGMFSSVTGASSSKPSQATGWEAPPGSQVSFDVPNDWTGGSIWGRTDCDFSKNSSCSTGSCSGGLECTAMGSPPVTVAELSLGTSGLNIDAYDVSLVMGYNLPMALTNTAGCIIADCINNVNAQCPNDLRVNASDGSVVGCKSCPISGGNDPGDSTTGTCSSDASSVLFYFKDTCPNAFIGPSDSTATRTCGTDKNPDYTVTFCAGFSVEQTSQSSSAQQSSLTSASDSSSTTSSSATTSPATTSSDQSLGSGAIGGIAGGTVAAVLILLGCSLCILSKRRQRRRYRENDALAPDPFIHSPGPQTDFDPYSPSNSDRNGFIPSSMQKSSSGQSPQSSSTEHPANDQPEAMNQLRLGNLKLQQRVAILLGRDPPSGASQAPLPPQENAQMTEQRPSQPVIHTDSGWRQRELVNEEDVQDVPPTYTEI</sequence>
<evidence type="ECO:0008006" key="6">
    <source>
        <dbReference type="Google" id="ProtNLM"/>
    </source>
</evidence>
<evidence type="ECO:0000256" key="2">
    <source>
        <dbReference type="SAM" id="Phobius"/>
    </source>
</evidence>
<comment type="caution">
    <text evidence="4">The sequence shown here is derived from an EMBL/GenBank/DDBJ whole genome shotgun (WGS) entry which is preliminary data.</text>
</comment>
<feature type="compositionally biased region" description="Low complexity" evidence="1">
    <location>
        <begin position="358"/>
        <end position="373"/>
    </location>
</feature>
<organism evidence="4 5">
    <name type="scientific">Tetrapyrgos nigripes</name>
    <dbReference type="NCBI Taxonomy" id="182062"/>
    <lineage>
        <taxon>Eukaryota</taxon>
        <taxon>Fungi</taxon>
        <taxon>Dikarya</taxon>
        <taxon>Basidiomycota</taxon>
        <taxon>Agaricomycotina</taxon>
        <taxon>Agaricomycetes</taxon>
        <taxon>Agaricomycetidae</taxon>
        <taxon>Agaricales</taxon>
        <taxon>Marasmiineae</taxon>
        <taxon>Marasmiaceae</taxon>
        <taxon>Tetrapyrgos</taxon>
    </lineage>
</organism>
<feature type="region of interest" description="Disordered" evidence="1">
    <location>
        <begin position="250"/>
        <end position="285"/>
    </location>
</feature>
<dbReference type="SMART" id="SM00205">
    <property type="entry name" value="THN"/>
    <property type="match status" value="1"/>
</dbReference>
<evidence type="ECO:0000313" key="5">
    <source>
        <dbReference type="Proteomes" id="UP000559256"/>
    </source>
</evidence>
<name>A0A8H5BB76_9AGAR</name>
<protein>
    <recommendedName>
        <fullName evidence="6">Thaumatin-like protein</fullName>
    </recommendedName>
</protein>
<feature type="region of interest" description="Disordered" evidence="1">
    <location>
        <begin position="405"/>
        <end position="461"/>
    </location>
</feature>
<feature type="signal peptide" evidence="3">
    <location>
        <begin position="1"/>
        <end position="21"/>
    </location>
</feature>
<dbReference type="InterPro" id="IPR001938">
    <property type="entry name" value="Thaumatin"/>
</dbReference>
<evidence type="ECO:0000256" key="1">
    <source>
        <dbReference type="SAM" id="MobiDB-lite"/>
    </source>
</evidence>